<evidence type="ECO:0000313" key="1">
    <source>
        <dbReference type="EMBL" id="KAJ7703921.1"/>
    </source>
</evidence>
<dbReference type="SUPFAM" id="SSF50978">
    <property type="entry name" value="WD40 repeat-like"/>
    <property type="match status" value="1"/>
</dbReference>
<dbReference type="Proteomes" id="UP001221757">
    <property type="component" value="Unassembled WGS sequence"/>
</dbReference>
<accession>A0AAD7GRV9</accession>
<gene>
    <name evidence="1" type="ORF">B0H17DRAFT_1193853</name>
</gene>
<evidence type="ECO:0000313" key="2">
    <source>
        <dbReference type="Proteomes" id="UP001221757"/>
    </source>
</evidence>
<dbReference type="InterPro" id="IPR036322">
    <property type="entry name" value="WD40_repeat_dom_sf"/>
</dbReference>
<name>A0AAD7GRV9_MYCRO</name>
<dbReference type="EMBL" id="JARKIE010000011">
    <property type="protein sequence ID" value="KAJ7703921.1"/>
    <property type="molecule type" value="Genomic_DNA"/>
</dbReference>
<keyword evidence="2" id="KW-1185">Reference proteome</keyword>
<protein>
    <submittedName>
        <fullName evidence="1">Uncharacterized protein</fullName>
    </submittedName>
</protein>
<reference evidence="1" key="1">
    <citation type="submission" date="2023-03" db="EMBL/GenBank/DDBJ databases">
        <title>Massive genome expansion in bonnet fungi (Mycena s.s.) driven by repeated elements and novel gene families across ecological guilds.</title>
        <authorList>
            <consortium name="Lawrence Berkeley National Laboratory"/>
            <person name="Harder C.B."/>
            <person name="Miyauchi S."/>
            <person name="Viragh M."/>
            <person name="Kuo A."/>
            <person name="Thoen E."/>
            <person name="Andreopoulos B."/>
            <person name="Lu D."/>
            <person name="Skrede I."/>
            <person name="Drula E."/>
            <person name="Henrissat B."/>
            <person name="Morin E."/>
            <person name="Kohler A."/>
            <person name="Barry K."/>
            <person name="LaButti K."/>
            <person name="Morin E."/>
            <person name="Salamov A."/>
            <person name="Lipzen A."/>
            <person name="Mereny Z."/>
            <person name="Hegedus B."/>
            <person name="Baldrian P."/>
            <person name="Stursova M."/>
            <person name="Weitz H."/>
            <person name="Taylor A."/>
            <person name="Grigoriev I.V."/>
            <person name="Nagy L.G."/>
            <person name="Martin F."/>
            <person name="Kauserud H."/>
        </authorList>
    </citation>
    <scope>NUCLEOTIDE SEQUENCE</scope>
    <source>
        <strain evidence="1">CBHHK067</strain>
    </source>
</reference>
<organism evidence="1 2">
    <name type="scientific">Mycena rosella</name>
    <name type="common">Pink bonnet</name>
    <name type="synonym">Agaricus rosellus</name>
    <dbReference type="NCBI Taxonomy" id="1033263"/>
    <lineage>
        <taxon>Eukaryota</taxon>
        <taxon>Fungi</taxon>
        <taxon>Dikarya</taxon>
        <taxon>Basidiomycota</taxon>
        <taxon>Agaricomycotina</taxon>
        <taxon>Agaricomycetes</taxon>
        <taxon>Agaricomycetidae</taxon>
        <taxon>Agaricales</taxon>
        <taxon>Marasmiineae</taxon>
        <taxon>Mycenaceae</taxon>
        <taxon>Mycena</taxon>
    </lineage>
</organism>
<proteinExistence type="predicted"/>
<sequence>MASSRSLNEELCLVIFRPLSVMDILSLRLSYFRGRNAGEDPLDLRDTSAATDILPSYLKTPRLFDAGALEALVRRVDRLTRRWNANDLSPVNVWRLHLCQSITWLRFVSGRWLFVASSDNDVSKISCWDLSVIFRGGTEPIAEAYLPGPVKTARLEVQASGVVLAR</sequence>
<comment type="caution">
    <text evidence="1">The sequence shown here is derived from an EMBL/GenBank/DDBJ whole genome shotgun (WGS) entry which is preliminary data.</text>
</comment>
<dbReference type="AlphaFoldDB" id="A0AAD7GRV9"/>